<keyword evidence="6 12" id="KW-0479">Metal-binding</keyword>
<dbReference type="HAMAP" id="MF_00974">
    <property type="entry name" value="DNA_primase_DnaG"/>
    <property type="match status" value="1"/>
</dbReference>
<keyword evidence="9" id="KW-0460">Magnesium</keyword>
<dbReference type="KEGG" id="mcou:NCTC10179_00168"/>
<dbReference type="PROSITE" id="PS50880">
    <property type="entry name" value="TOPRIM"/>
    <property type="match status" value="1"/>
</dbReference>
<keyword evidence="11 12" id="KW-0804">Transcription</keyword>
<evidence type="ECO:0000256" key="11">
    <source>
        <dbReference type="ARBA" id="ARBA00023163"/>
    </source>
</evidence>
<dbReference type="InterPro" id="IPR050219">
    <property type="entry name" value="DnaG_primase"/>
</dbReference>
<evidence type="ECO:0000256" key="2">
    <source>
        <dbReference type="ARBA" id="ARBA00022515"/>
    </source>
</evidence>
<evidence type="ECO:0000313" key="14">
    <source>
        <dbReference type="EMBL" id="VEU76011.1"/>
    </source>
</evidence>
<dbReference type="GO" id="GO:0000428">
    <property type="term" value="C:DNA-directed RNA polymerase complex"/>
    <property type="evidence" value="ECO:0007669"/>
    <property type="project" value="UniProtKB-KW"/>
</dbReference>
<dbReference type="OrthoDB" id="9803773at2"/>
<feature type="domain" description="Toprim" evidence="13">
    <location>
        <begin position="255"/>
        <end position="334"/>
    </location>
</feature>
<sequence>MSKNISNETIDLIIRSSNIVNIIGQFIQLTKKGNNYLGVCPFHADTSPSLTVSESKNIYKCFACGHSGNVVKFVKEFKNISFMQALEFLAKEANLQINFDSFKTYETPRKDPNQQKLFDLLEAANLYFKLNVSNLETQKFLDYRKLNDAEILETFDIGYAPLTNYLEILKTNNLYSDLDLNNVGLINDDLNLIFKNRVTFAIKNEFGEVVGFSGRQLNNDKSYAKYLNSPESLIFKKSKILYNFHNAKETAMEKHSIIIVEGFMDVIALYKSGFKNVIALMGTALTDDHLKLLNDLKVILFLDNDTAGQSATYKSLLKLIKHKFEVEVVVNKFNKDPDEILHTNGKEFLIELIENSRKRGEHVLFENLKKQYHLNNFNVDINSVNFGLFKRNLIQLFQDAPYSSRELIETRFKEEFNTNLILQNFPKDSSKSINTLVPKVNASKRSYFSLEKSLIYGNVKLEILLTCLANYQLRNLINEDIKSANEGKEILNTFSIMSNLMYSQSVNEVNLKTTFEEILNLDSKYEYSIIKENDPIIESIKNKINRQITSFYANLNPEYLDYEINDYLKTHLNQIQTITPENFNNNLYIKYLKQKLELKLTQDYRNLVKKVNNNGEIPKVVLDLLPKIKTPEK</sequence>
<evidence type="ECO:0000256" key="7">
    <source>
        <dbReference type="ARBA" id="ARBA00022771"/>
    </source>
</evidence>
<dbReference type="EMBL" id="LR215039">
    <property type="protein sequence ID" value="VEU76011.1"/>
    <property type="molecule type" value="Genomic_DNA"/>
</dbReference>
<dbReference type="SMART" id="SM00400">
    <property type="entry name" value="ZnF_CHCC"/>
    <property type="match status" value="1"/>
</dbReference>
<comment type="cofactor">
    <cofactor evidence="12">
        <name>Zn(2+)</name>
        <dbReference type="ChEBI" id="CHEBI:29105"/>
    </cofactor>
    <text evidence="12">Binds 1 zinc ion per monomer.</text>
</comment>
<protein>
    <recommendedName>
        <fullName evidence="12">DNA primase</fullName>
        <ecNumber evidence="12">2.7.7.101</ecNumber>
    </recommendedName>
</protein>
<evidence type="ECO:0000256" key="5">
    <source>
        <dbReference type="ARBA" id="ARBA00022705"/>
    </source>
</evidence>
<dbReference type="InterPro" id="IPR006295">
    <property type="entry name" value="DNA_primase_DnaG"/>
</dbReference>
<dbReference type="RefSeq" id="WP_051616964.1">
    <property type="nucleotide sequence ID" value="NZ_LR215039.1"/>
</dbReference>
<evidence type="ECO:0000256" key="12">
    <source>
        <dbReference type="HAMAP-Rule" id="MF_00974"/>
    </source>
</evidence>
<reference evidence="14 15" key="1">
    <citation type="submission" date="2019-01" db="EMBL/GenBank/DDBJ databases">
        <authorList>
            <consortium name="Pathogen Informatics"/>
        </authorList>
    </citation>
    <scope>NUCLEOTIDE SEQUENCE [LARGE SCALE GENOMIC DNA]</scope>
    <source>
        <strain evidence="14 15">NCTC10179</strain>
    </source>
</reference>
<keyword evidence="3 12" id="KW-0808">Transferase</keyword>
<evidence type="ECO:0000256" key="10">
    <source>
        <dbReference type="ARBA" id="ARBA00023125"/>
    </source>
</evidence>
<dbReference type="InterPro" id="IPR030846">
    <property type="entry name" value="DnaG_bac"/>
</dbReference>
<evidence type="ECO:0000256" key="8">
    <source>
        <dbReference type="ARBA" id="ARBA00022833"/>
    </source>
</evidence>
<dbReference type="SMART" id="SM00493">
    <property type="entry name" value="TOPRIM"/>
    <property type="match status" value="1"/>
</dbReference>
<dbReference type="NCBIfam" id="TIGR01391">
    <property type="entry name" value="dnaG"/>
    <property type="match status" value="1"/>
</dbReference>
<dbReference type="Pfam" id="PF08275">
    <property type="entry name" value="DNAG_N"/>
    <property type="match status" value="1"/>
</dbReference>
<dbReference type="InterPro" id="IPR013264">
    <property type="entry name" value="DNAG_N"/>
</dbReference>
<dbReference type="InterPro" id="IPR037068">
    <property type="entry name" value="DNA_primase_core_N_sf"/>
</dbReference>
<feature type="zinc finger region" description="CHC2-type" evidence="12">
    <location>
        <begin position="40"/>
        <end position="64"/>
    </location>
</feature>
<keyword evidence="7 12" id="KW-0863">Zinc-finger</keyword>
<dbReference type="GO" id="GO:0003899">
    <property type="term" value="F:DNA-directed RNA polymerase activity"/>
    <property type="evidence" value="ECO:0007669"/>
    <property type="project" value="UniProtKB-UniRule"/>
</dbReference>
<dbReference type="PANTHER" id="PTHR30313:SF2">
    <property type="entry name" value="DNA PRIMASE"/>
    <property type="match status" value="1"/>
</dbReference>
<dbReference type="Gene3D" id="3.90.580.10">
    <property type="entry name" value="Zinc finger, CHC2-type domain"/>
    <property type="match status" value="1"/>
</dbReference>
<proteinExistence type="inferred from homology"/>
<keyword evidence="1 12" id="KW-0240">DNA-directed RNA polymerase</keyword>
<comment type="function">
    <text evidence="12">RNA polymerase that catalyzes the synthesis of short RNA molecules used as primers for DNA polymerase during DNA replication.</text>
</comment>
<keyword evidence="10 12" id="KW-0238">DNA-binding</keyword>
<dbReference type="PANTHER" id="PTHR30313">
    <property type="entry name" value="DNA PRIMASE"/>
    <property type="match status" value="1"/>
</dbReference>
<dbReference type="Gene3D" id="3.40.1360.10">
    <property type="match status" value="1"/>
</dbReference>
<evidence type="ECO:0000256" key="6">
    <source>
        <dbReference type="ARBA" id="ARBA00022723"/>
    </source>
</evidence>
<keyword evidence="2 12" id="KW-0639">Primosome</keyword>
<evidence type="ECO:0000256" key="9">
    <source>
        <dbReference type="ARBA" id="ARBA00022842"/>
    </source>
</evidence>
<dbReference type="SUPFAM" id="SSF56731">
    <property type="entry name" value="DNA primase core"/>
    <property type="match status" value="1"/>
</dbReference>
<evidence type="ECO:0000313" key="15">
    <source>
        <dbReference type="Proteomes" id="UP000289497"/>
    </source>
</evidence>
<dbReference type="Proteomes" id="UP000289497">
    <property type="component" value="Chromosome"/>
</dbReference>
<gene>
    <name evidence="12 14" type="primary">dnaG</name>
    <name evidence="14" type="ORF">NCTC10179_00168</name>
</gene>
<comment type="domain">
    <text evidence="12">Contains an N-terminal zinc-binding domain, a central core domain that contains the primase activity, and a C-terminal DnaB-binding domain.</text>
</comment>
<keyword evidence="5 12" id="KW-0235">DNA replication</keyword>
<dbReference type="GO" id="GO:0005737">
    <property type="term" value="C:cytoplasm"/>
    <property type="evidence" value="ECO:0007669"/>
    <property type="project" value="TreeGrafter"/>
</dbReference>
<dbReference type="InterPro" id="IPR002694">
    <property type="entry name" value="Znf_CHC2"/>
</dbReference>
<dbReference type="InterPro" id="IPR034151">
    <property type="entry name" value="TOPRIM_DnaG_bac"/>
</dbReference>
<dbReference type="CDD" id="cd03364">
    <property type="entry name" value="TOPRIM_DnaG_primases"/>
    <property type="match status" value="1"/>
</dbReference>
<dbReference type="InterPro" id="IPR006171">
    <property type="entry name" value="TOPRIM_dom"/>
</dbReference>
<dbReference type="FunFam" id="3.90.580.10:FF:000001">
    <property type="entry name" value="DNA primase"/>
    <property type="match status" value="1"/>
</dbReference>
<evidence type="ECO:0000256" key="1">
    <source>
        <dbReference type="ARBA" id="ARBA00022478"/>
    </source>
</evidence>
<dbReference type="GO" id="GO:1990077">
    <property type="term" value="C:primosome complex"/>
    <property type="evidence" value="ECO:0007669"/>
    <property type="project" value="UniProtKB-KW"/>
</dbReference>
<dbReference type="Pfam" id="PF01807">
    <property type="entry name" value="Zn_ribbon_DnaG"/>
    <property type="match status" value="1"/>
</dbReference>
<evidence type="ECO:0000256" key="4">
    <source>
        <dbReference type="ARBA" id="ARBA00022695"/>
    </source>
</evidence>
<comment type="catalytic activity">
    <reaction evidence="12">
        <text>ssDNA + n NTP = ssDNA/pppN(pN)n-1 hybrid + (n-1) diphosphate.</text>
        <dbReference type="EC" id="2.7.7.101"/>
    </reaction>
</comment>
<dbReference type="GO" id="GO:0003677">
    <property type="term" value="F:DNA binding"/>
    <property type="evidence" value="ECO:0007669"/>
    <property type="project" value="UniProtKB-KW"/>
</dbReference>
<keyword evidence="4 12" id="KW-0548">Nucleotidyltransferase</keyword>
<dbReference type="InterPro" id="IPR036977">
    <property type="entry name" value="DNA_primase_Znf_CHC2"/>
</dbReference>
<keyword evidence="15" id="KW-1185">Reference proteome</keyword>
<accession>A0A449B5Y3</accession>
<keyword evidence="8 12" id="KW-0862">Zinc</keyword>
<dbReference type="GO" id="GO:0008270">
    <property type="term" value="F:zinc ion binding"/>
    <property type="evidence" value="ECO:0007669"/>
    <property type="project" value="UniProtKB-UniRule"/>
</dbReference>
<comment type="subunit">
    <text evidence="12">Monomer. Interacts with DnaB.</text>
</comment>
<name>A0A449B5Y3_9BACT</name>
<dbReference type="Gene3D" id="3.90.980.10">
    <property type="entry name" value="DNA primase, catalytic core, N-terminal domain"/>
    <property type="match status" value="1"/>
</dbReference>
<evidence type="ECO:0000259" key="13">
    <source>
        <dbReference type="PROSITE" id="PS50880"/>
    </source>
</evidence>
<dbReference type="Pfam" id="PF13155">
    <property type="entry name" value="Toprim_2"/>
    <property type="match status" value="1"/>
</dbReference>
<evidence type="ECO:0000256" key="3">
    <source>
        <dbReference type="ARBA" id="ARBA00022679"/>
    </source>
</evidence>
<comment type="similarity">
    <text evidence="12">Belongs to the DnaG primase family.</text>
</comment>
<dbReference type="AlphaFoldDB" id="A0A449B5Y3"/>
<dbReference type="EC" id="2.7.7.101" evidence="12"/>
<dbReference type="SUPFAM" id="SSF57783">
    <property type="entry name" value="Zinc beta-ribbon"/>
    <property type="match status" value="1"/>
</dbReference>
<organism evidence="14 15">
    <name type="scientific">Mycoplasmopsis columboralis</name>
    <dbReference type="NCBI Taxonomy" id="171282"/>
    <lineage>
        <taxon>Bacteria</taxon>
        <taxon>Bacillati</taxon>
        <taxon>Mycoplasmatota</taxon>
        <taxon>Mycoplasmoidales</taxon>
        <taxon>Metamycoplasmataceae</taxon>
        <taxon>Mycoplasmopsis</taxon>
    </lineage>
</organism>
<dbReference type="GO" id="GO:0006269">
    <property type="term" value="P:DNA replication, synthesis of primer"/>
    <property type="evidence" value="ECO:0007669"/>
    <property type="project" value="UniProtKB-UniRule"/>
</dbReference>